<sequence length="157" mass="17754">MTGRSAAMQPADDEHQRFAHYLQELADVSSQDEVGLVGRVLRDPDTVMAQSAVVRHLDRRAAQLLTDAGFPDWFEAMVIVTAEWEFLVHRLREWMVLRSITIDDTRGSEDLLAASDWCQRTAARVLTSSAALRLLAERGRTRRVRAAAGLRLAQQRR</sequence>
<reference evidence="1 2" key="1">
    <citation type="journal article" date="2019" name="Int. J. Syst. Evol. Microbiol.">
        <title>The Global Catalogue of Microorganisms (GCM) 10K type strain sequencing project: providing services to taxonomists for standard genome sequencing and annotation.</title>
        <authorList>
            <consortium name="The Broad Institute Genomics Platform"/>
            <consortium name="The Broad Institute Genome Sequencing Center for Infectious Disease"/>
            <person name="Wu L."/>
            <person name="Ma J."/>
        </authorList>
    </citation>
    <scope>NUCLEOTIDE SEQUENCE [LARGE SCALE GENOMIC DNA]</scope>
    <source>
        <strain evidence="1 2">JCM 6242</strain>
    </source>
</reference>
<dbReference type="EMBL" id="BAAAVI010000079">
    <property type="protein sequence ID" value="GAA2904490.1"/>
    <property type="molecule type" value="Genomic_DNA"/>
</dbReference>
<evidence type="ECO:0000313" key="1">
    <source>
        <dbReference type="EMBL" id="GAA2904490.1"/>
    </source>
</evidence>
<protein>
    <submittedName>
        <fullName evidence="1">Uncharacterized protein</fullName>
    </submittedName>
</protein>
<gene>
    <name evidence="1" type="ORF">GCM10010517_70580</name>
</gene>
<proteinExistence type="predicted"/>
<comment type="caution">
    <text evidence="1">The sequence shown here is derived from an EMBL/GenBank/DDBJ whole genome shotgun (WGS) entry which is preliminary data.</text>
</comment>
<organism evidence="1 2">
    <name type="scientific">Streptosporangium fragile</name>
    <dbReference type="NCBI Taxonomy" id="46186"/>
    <lineage>
        <taxon>Bacteria</taxon>
        <taxon>Bacillati</taxon>
        <taxon>Actinomycetota</taxon>
        <taxon>Actinomycetes</taxon>
        <taxon>Streptosporangiales</taxon>
        <taxon>Streptosporangiaceae</taxon>
        <taxon>Streptosporangium</taxon>
    </lineage>
</organism>
<name>A0ABN3W8H1_9ACTN</name>
<evidence type="ECO:0000313" key="2">
    <source>
        <dbReference type="Proteomes" id="UP001500831"/>
    </source>
</evidence>
<keyword evidence="2" id="KW-1185">Reference proteome</keyword>
<dbReference type="Proteomes" id="UP001500831">
    <property type="component" value="Unassembled WGS sequence"/>
</dbReference>
<dbReference type="RefSeq" id="WP_344980625.1">
    <property type="nucleotide sequence ID" value="NZ_BAAAVI010000079.1"/>
</dbReference>
<accession>A0ABN3W8H1</accession>